<evidence type="ECO:0000313" key="6">
    <source>
        <dbReference type="EMBL" id="HJB09322.1"/>
    </source>
</evidence>
<feature type="transmembrane region" description="Helical" evidence="5">
    <location>
        <begin position="34"/>
        <end position="60"/>
    </location>
</feature>
<comment type="caution">
    <text evidence="6">The sequence shown here is derived from an EMBL/GenBank/DDBJ whole genome shotgun (WGS) entry which is preliminary data.</text>
</comment>
<keyword evidence="5" id="KW-1003">Cell membrane</keyword>
<organism evidence="6 7">
    <name type="scientific">Candidatus Brachybacterium merdavium</name>
    <dbReference type="NCBI Taxonomy" id="2838513"/>
    <lineage>
        <taxon>Bacteria</taxon>
        <taxon>Bacillati</taxon>
        <taxon>Actinomycetota</taxon>
        <taxon>Actinomycetes</taxon>
        <taxon>Micrococcales</taxon>
        <taxon>Dermabacteraceae</taxon>
        <taxon>Brachybacterium</taxon>
    </lineage>
</organism>
<keyword evidence="3 5" id="KW-1133">Transmembrane helix</keyword>
<feature type="transmembrane region" description="Helical" evidence="5">
    <location>
        <begin position="131"/>
        <end position="156"/>
    </location>
</feature>
<feature type="transmembrane region" description="Helical" evidence="5">
    <location>
        <begin position="228"/>
        <end position="249"/>
    </location>
</feature>
<dbReference type="Proteomes" id="UP000823823">
    <property type="component" value="Unassembled WGS sequence"/>
</dbReference>
<comment type="subcellular location">
    <subcellularLocation>
        <location evidence="5">Cell membrane</location>
        <topology evidence="5">Multi-pass membrane protein</topology>
    </subcellularLocation>
    <subcellularLocation>
        <location evidence="1">Membrane</location>
        <topology evidence="1">Multi-pass membrane protein</topology>
    </subcellularLocation>
</comment>
<accession>A0A9D2RNU5</accession>
<evidence type="ECO:0000313" key="7">
    <source>
        <dbReference type="Proteomes" id="UP000823823"/>
    </source>
</evidence>
<keyword evidence="4 5" id="KW-0472">Membrane</keyword>
<evidence type="ECO:0000256" key="3">
    <source>
        <dbReference type="ARBA" id="ARBA00022989"/>
    </source>
</evidence>
<dbReference type="EMBL" id="DWZH01000016">
    <property type="protein sequence ID" value="HJB09322.1"/>
    <property type="molecule type" value="Genomic_DNA"/>
</dbReference>
<name>A0A9D2RNU5_9MICO</name>
<evidence type="ECO:0000256" key="1">
    <source>
        <dbReference type="ARBA" id="ARBA00004141"/>
    </source>
</evidence>
<proteinExistence type="inferred from homology"/>
<evidence type="ECO:0000256" key="2">
    <source>
        <dbReference type="ARBA" id="ARBA00022692"/>
    </source>
</evidence>
<evidence type="ECO:0000256" key="5">
    <source>
        <dbReference type="RuleBase" id="RU363041"/>
    </source>
</evidence>
<evidence type="ECO:0000256" key="4">
    <source>
        <dbReference type="ARBA" id="ARBA00023136"/>
    </source>
</evidence>
<reference evidence="6" key="1">
    <citation type="journal article" date="2021" name="PeerJ">
        <title>Extensive microbial diversity within the chicken gut microbiome revealed by metagenomics and culture.</title>
        <authorList>
            <person name="Gilroy R."/>
            <person name="Ravi A."/>
            <person name="Getino M."/>
            <person name="Pursley I."/>
            <person name="Horton D.L."/>
            <person name="Alikhan N.F."/>
            <person name="Baker D."/>
            <person name="Gharbi K."/>
            <person name="Hall N."/>
            <person name="Watson M."/>
            <person name="Adriaenssens E.M."/>
            <person name="Foster-Nyarko E."/>
            <person name="Jarju S."/>
            <person name="Secka A."/>
            <person name="Antonio M."/>
            <person name="Oren A."/>
            <person name="Chaudhuri R.R."/>
            <person name="La Ragione R."/>
            <person name="Hildebrand F."/>
            <person name="Pallen M.J."/>
        </authorList>
    </citation>
    <scope>NUCLEOTIDE SEQUENCE</scope>
    <source>
        <strain evidence="6">ChiHjej13B12-24818</strain>
    </source>
</reference>
<sequence length="250" mass="26548">MSTTVALSLIGLVLVAAVIQRVAGLGLGMIFAPYAVVLIGAHEGIMLANFLGTLMPVLLLPRIWSQIEWHKVWWLSLPAVAVMPAAAWVSSISPPGPLYIVVALLVLASLVISVALVRVHTTVDGRAAQVITGIGSGLGTVLGGVGGPAVTVYAVLSRWPVLPMVATMQPLWIIISSVSFASKWAWDDGQLPDMAWWVWLAIVVTVIVSIFLGEAVQKRLPERFIQRLVMGLGFLGALLALGIGVRLLVV</sequence>
<keyword evidence="2 5" id="KW-0812">Transmembrane</keyword>
<protein>
    <recommendedName>
        <fullName evidence="5">Probable membrane transporter protein</fullName>
    </recommendedName>
</protein>
<feature type="transmembrane region" description="Helical" evidence="5">
    <location>
        <begin position="98"/>
        <end position="119"/>
    </location>
</feature>
<dbReference type="AlphaFoldDB" id="A0A9D2RNU5"/>
<feature type="transmembrane region" description="Helical" evidence="5">
    <location>
        <begin position="196"/>
        <end position="216"/>
    </location>
</feature>
<dbReference type="GO" id="GO:0005886">
    <property type="term" value="C:plasma membrane"/>
    <property type="evidence" value="ECO:0007669"/>
    <property type="project" value="UniProtKB-SubCell"/>
</dbReference>
<comment type="similarity">
    <text evidence="5">Belongs to the 4-toluene sulfonate uptake permease (TSUP) (TC 2.A.102) family.</text>
</comment>
<reference evidence="6" key="2">
    <citation type="submission" date="2021-04" db="EMBL/GenBank/DDBJ databases">
        <authorList>
            <person name="Gilroy R."/>
        </authorList>
    </citation>
    <scope>NUCLEOTIDE SEQUENCE</scope>
    <source>
        <strain evidence="6">ChiHjej13B12-24818</strain>
    </source>
</reference>
<gene>
    <name evidence="6" type="ORF">H9786_02140</name>
</gene>
<feature type="transmembrane region" description="Helical" evidence="5">
    <location>
        <begin position="72"/>
        <end position="92"/>
    </location>
</feature>
<dbReference type="InterPro" id="IPR002781">
    <property type="entry name" value="TM_pro_TauE-like"/>
</dbReference>
<dbReference type="Pfam" id="PF01925">
    <property type="entry name" value="TauE"/>
    <property type="match status" value="1"/>
</dbReference>